<dbReference type="SUPFAM" id="SSF56436">
    <property type="entry name" value="C-type lectin-like"/>
    <property type="match status" value="1"/>
</dbReference>
<dbReference type="PANTHER" id="PTHR22803">
    <property type="entry name" value="MANNOSE, PHOSPHOLIPASE, LECTIN RECEPTOR RELATED"/>
    <property type="match status" value="1"/>
</dbReference>
<evidence type="ECO:0000313" key="3">
    <source>
        <dbReference type="EMBL" id="KAK8754118.1"/>
    </source>
</evidence>
<dbReference type="Proteomes" id="UP001445076">
    <property type="component" value="Unassembled WGS sequence"/>
</dbReference>
<dbReference type="AlphaFoldDB" id="A0AAW0YRA5"/>
<sequence>MILKVFLLLLGSAMVYGNAPSSETTEVSVTTGSCTLPYVKVGSRCLLFFVSESGPWSDMEFLCQSAGGHLAIVDDANLLGDIVDFIAANDLSPTLYWLGATDEAVEGNWKWVDGSSVKLGTPFWLPCTHEPNGGTLQNCLAITVSSSYYFTDDTCTKSMTPICE</sequence>
<keyword evidence="4" id="KW-1185">Reference proteome</keyword>
<dbReference type="CDD" id="cd00037">
    <property type="entry name" value="CLECT"/>
    <property type="match status" value="1"/>
</dbReference>
<dbReference type="InterPro" id="IPR016187">
    <property type="entry name" value="CTDL_fold"/>
</dbReference>
<dbReference type="PROSITE" id="PS50041">
    <property type="entry name" value="C_TYPE_LECTIN_2"/>
    <property type="match status" value="1"/>
</dbReference>
<evidence type="ECO:0000313" key="4">
    <source>
        <dbReference type="Proteomes" id="UP001445076"/>
    </source>
</evidence>
<feature type="signal peptide" evidence="1">
    <location>
        <begin position="1"/>
        <end position="17"/>
    </location>
</feature>
<dbReference type="InterPro" id="IPR050111">
    <property type="entry name" value="C-type_lectin/snaclec_domain"/>
</dbReference>
<keyword evidence="1" id="KW-0732">Signal</keyword>
<dbReference type="InterPro" id="IPR001304">
    <property type="entry name" value="C-type_lectin-like"/>
</dbReference>
<dbReference type="InterPro" id="IPR016186">
    <property type="entry name" value="C-type_lectin-like/link_sf"/>
</dbReference>
<comment type="caution">
    <text evidence="3">The sequence shown here is derived from an EMBL/GenBank/DDBJ whole genome shotgun (WGS) entry which is preliminary data.</text>
</comment>
<gene>
    <name evidence="3" type="ORF">OTU49_011886</name>
</gene>
<dbReference type="Gene3D" id="3.10.100.10">
    <property type="entry name" value="Mannose-Binding Protein A, subunit A"/>
    <property type="match status" value="1"/>
</dbReference>
<reference evidence="3 4" key="1">
    <citation type="journal article" date="2024" name="BMC Genomics">
        <title>Genome assembly of redclaw crayfish (Cherax quadricarinatus) provides insights into its immune adaptation and hypoxia tolerance.</title>
        <authorList>
            <person name="Liu Z."/>
            <person name="Zheng J."/>
            <person name="Li H."/>
            <person name="Fang K."/>
            <person name="Wang S."/>
            <person name="He J."/>
            <person name="Zhou D."/>
            <person name="Weng S."/>
            <person name="Chi M."/>
            <person name="Gu Z."/>
            <person name="He J."/>
            <person name="Li F."/>
            <person name="Wang M."/>
        </authorList>
    </citation>
    <scope>NUCLEOTIDE SEQUENCE [LARGE SCALE GENOMIC DNA]</scope>
    <source>
        <strain evidence="3">ZL_2023a</strain>
    </source>
</reference>
<proteinExistence type="predicted"/>
<dbReference type="SMART" id="SM00034">
    <property type="entry name" value="CLECT"/>
    <property type="match status" value="1"/>
</dbReference>
<feature type="domain" description="C-type lectin" evidence="2">
    <location>
        <begin position="41"/>
        <end position="164"/>
    </location>
</feature>
<organism evidence="3 4">
    <name type="scientific">Cherax quadricarinatus</name>
    <name type="common">Australian red claw crayfish</name>
    <dbReference type="NCBI Taxonomy" id="27406"/>
    <lineage>
        <taxon>Eukaryota</taxon>
        <taxon>Metazoa</taxon>
        <taxon>Ecdysozoa</taxon>
        <taxon>Arthropoda</taxon>
        <taxon>Crustacea</taxon>
        <taxon>Multicrustacea</taxon>
        <taxon>Malacostraca</taxon>
        <taxon>Eumalacostraca</taxon>
        <taxon>Eucarida</taxon>
        <taxon>Decapoda</taxon>
        <taxon>Pleocyemata</taxon>
        <taxon>Astacidea</taxon>
        <taxon>Parastacoidea</taxon>
        <taxon>Parastacidae</taxon>
        <taxon>Cherax</taxon>
    </lineage>
</organism>
<evidence type="ECO:0000256" key="1">
    <source>
        <dbReference type="SAM" id="SignalP"/>
    </source>
</evidence>
<dbReference type="EMBL" id="JARKIK010000001">
    <property type="protein sequence ID" value="KAK8754118.1"/>
    <property type="molecule type" value="Genomic_DNA"/>
</dbReference>
<evidence type="ECO:0000259" key="2">
    <source>
        <dbReference type="PROSITE" id="PS50041"/>
    </source>
</evidence>
<name>A0AAW0YRA5_CHEQU</name>
<accession>A0AAW0YRA5</accession>
<dbReference type="Pfam" id="PF00059">
    <property type="entry name" value="Lectin_C"/>
    <property type="match status" value="1"/>
</dbReference>
<feature type="chain" id="PRO_5043351255" description="C-type lectin domain-containing protein" evidence="1">
    <location>
        <begin position="18"/>
        <end position="164"/>
    </location>
</feature>
<protein>
    <recommendedName>
        <fullName evidence="2">C-type lectin domain-containing protein</fullName>
    </recommendedName>
</protein>